<dbReference type="EMBL" id="UINC01093662">
    <property type="protein sequence ID" value="SVC48259.1"/>
    <property type="molecule type" value="Genomic_DNA"/>
</dbReference>
<proteinExistence type="predicted"/>
<accession>A0A382MHC3</accession>
<organism evidence="1">
    <name type="scientific">marine metagenome</name>
    <dbReference type="NCBI Taxonomy" id="408172"/>
    <lineage>
        <taxon>unclassified sequences</taxon>
        <taxon>metagenomes</taxon>
        <taxon>ecological metagenomes</taxon>
    </lineage>
</organism>
<protein>
    <submittedName>
        <fullName evidence="1">Uncharacterized protein</fullName>
    </submittedName>
</protein>
<evidence type="ECO:0000313" key="1">
    <source>
        <dbReference type="EMBL" id="SVC48259.1"/>
    </source>
</evidence>
<dbReference type="InterPro" id="IPR031997">
    <property type="entry name" value="T4-gp15_tss"/>
</dbReference>
<dbReference type="AlphaFoldDB" id="A0A382MHC3"/>
<name>A0A382MHC3_9ZZZZ</name>
<gene>
    <name evidence="1" type="ORF">METZ01_LOCUS301113</name>
</gene>
<dbReference type="InterPro" id="IPR038553">
    <property type="entry name" value="T4-gp15_tss_sf"/>
</dbReference>
<reference evidence="1" key="1">
    <citation type="submission" date="2018-05" db="EMBL/GenBank/DDBJ databases">
        <authorList>
            <person name="Lanie J.A."/>
            <person name="Ng W.-L."/>
            <person name="Kazmierczak K.M."/>
            <person name="Andrzejewski T.M."/>
            <person name="Davidsen T.M."/>
            <person name="Wayne K.J."/>
            <person name="Tettelin H."/>
            <person name="Glass J.I."/>
            <person name="Rusch D."/>
            <person name="Podicherti R."/>
            <person name="Tsui H.-C.T."/>
            <person name="Winkler M.E."/>
        </authorList>
    </citation>
    <scope>NUCLEOTIDE SEQUENCE</scope>
</reference>
<dbReference type="Gene3D" id="3.30.2000.40">
    <property type="entry name" value="Myoviridae tail sheath stabiliser"/>
    <property type="match status" value="1"/>
</dbReference>
<sequence>MDSSGNPLQNIRVPLSYAPKEKMLVRLEQQEDLRGDDSKVAVTLPRMSFDIQTFSYDPSRKLNKNLKFGKVKASGDTKKLNTQYAPVPYDIGFNLYVFVANSDDGLQILEQILPYFQPDYTVTMIESTTMDTKRDIPFILE</sequence>
<feature type="non-terminal residue" evidence="1">
    <location>
        <position position="141"/>
    </location>
</feature>
<dbReference type="Pfam" id="PF16724">
    <property type="entry name" value="T4-gp15_tss"/>
    <property type="match status" value="1"/>
</dbReference>